<accession>A0A380MYP9</accession>
<gene>
    <name evidence="3" type="ORF">NCTC13337_02134</name>
</gene>
<keyword evidence="1" id="KW-0812">Transmembrane</keyword>
<dbReference type="InterPro" id="IPR024615">
    <property type="entry name" value="CRISPR-assoc_Cmr2_N"/>
</dbReference>
<keyword evidence="1" id="KW-1133">Transmembrane helix</keyword>
<name>A0A380MYP9_9GAMM</name>
<evidence type="ECO:0000313" key="4">
    <source>
        <dbReference type="Proteomes" id="UP000254601"/>
    </source>
</evidence>
<protein>
    <submittedName>
        <fullName evidence="3">CRISPR-associated protein Cas10/Cmr2, subtype III-B</fullName>
    </submittedName>
</protein>
<keyword evidence="1" id="KW-0472">Membrane</keyword>
<evidence type="ECO:0000256" key="1">
    <source>
        <dbReference type="SAM" id="Phobius"/>
    </source>
</evidence>
<reference evidence="3 4" key="1">
    <citation type="submission" date="2018-06" db="EMBL/GenBank/DDBJ databases">
        <authorList>
            <consortium name="Pathogen Informatics"/>
            <person name="Doyle S."/>
        </authorList>
    </citation>
    <scope>NUCLEOTIDE SEQUENCE [LARGE SCALE GENOMIC DNA]</scope>
    <source>
        <strain evidence="3 4">NCTC13337</strain>
    </source>
</reference>
<dbReference type="InterPro" id="IPR038242">
    <property type="entry name" value="Cmr2_N"/>
</dbReference>
<organism evidence="3 4">
    <name type="scientific">Suttonella ornithocola</name>
    <dbReference type="NCBI Taxonomy" id="279832"/>
    <lineage>
        <taxon>Bacteria</taxon>
        <taxon>Pseudomonadati</taxon>
        <taxon>Pseudomonadota</taxon>
        <taxon>Gammaproteobacteria</taxon>
        <taxon>Cardiobacteriales</taxon>
        <taxon>Cardiobacteriaceae</taxon>
        <taxon>Suttonella</taxon>
    </lineage>
</organism>
<keyword evidence="4" id="KW-1185">Reference proteome</keyword>
<evidence type="ECO:0000259" key="2">
    <source>
        <dbReference type="Pfam" id="PF12469"/>
    </source>
</evidence>
<feature type="transmembrane region" description="Helical" evidence="1">
    <location>
        <begin position="25"/>
        <end position="44"/>
    </location>
</feature>
<dbReference type="AlphaFoldDB" id="A0A380MYP9"/>
<dbReference type="EMBL" id="UHIC01000001">
    <property type="protein sequence ID" value="SUO97033.1"/>
    <property type="molecule type" value="Genomic_DNA"/>
</dbReference>
<dbReference type="RefSeq" id="WP_072575840.1">
    <property type="nucleotide sequence ID" value="NZ_LWHB01000030.1"/>
</dbReference>
<dbReference type="Pfam" id="PF12469">
    <property type="entry name" value="Cmr2_N"/>
    <property type="match status" value="1"/>
</dbReference>
<sequence>MTQYFHFTLGPVQSFVGQARRTRDFWAGSFLLSWLSGVAMLAVIKQGGKVLFPQADEDFLHAIEGKKSEKLPKQGSIPNRFKASVNEHFSATAVTAAVQQAWQQLAAQIYQQESAQFDSEQTAVIWQRQVEHFWEMSWVLTDDEANSSGLDQRKSWRSQYLPAEPGIKCALIGDWQELSGVLGVSHEERKQREEFWKNIFDKQKNNRPYDFDSTGKEPLCAIAYIKRRFDRHFANFKASINADLTIHGWQVPSDVPSVAYMAAVPWFAKVLKEGKGSTKLNHFIETAREFAGKPEYKTNIRCIREAETDPKRTGIDGNLFHEIALENPNIMKETKRENAKVSVDDVKNALKPLLQQYGKILPFYAIFFNDGR</sequence>
<dbReference type="Proteomes" id="UP000254601">
    <property type="component" value="Unassembled WGS sequence"/>
</dbReference>
<evidence type="ECO:0000313" key="3">
    <source>
        <dbReference type="EMBL" id="SUO97033.1"/>
    </source>
</evidence>
<dbReference type="Gene3D" id="3.30.70.2220">
    <property type="entry name" value="CRISPR-Cas system, Cmr2 subunit, D1 domain, cysteine cluster"/>
    <property type="match status" value="1"/>
</dbReference>
<proteinExistence type="predicted"/>
<feature type="domain" description="CRISPR-associated protein Cmr2 N-terminal" evidence="2">
    <location>
        <begin position="4"/>
        <end position="106"/>
    </location>
</feature>
<dbReference type="OrthoDB" id="9758700at2"/>